<dbReference type="Proteomes" id="UP000386466">
    <property type="component" value="Unassembled WGS sequence"/>
</dbReference>
<dbReference type="AlphaFoldDB" id="A0A485MP33"/>
<sequence length="152" mass="16653">MATQEDKTGMLQRINVWIPCQNVEWKRITRSYSIAGHRALFASTLPLGFSITFSGRIPQPQAGEGPCIETISPSPPPAGKSHDARTLSGLQLYPRSLALCLAYNRCSINTCQMTECILSVSGCHPGPEGARAWEENVWTPAMPYISSIFSEP</sequence>
<evidence type="ECO:0000313" key="2">
    <source>
        <dbReference type="Proteomes" id="UP000386466"/>
    </source>
</evidence>
<gene>
    <name evidence="1" type="ORF">LYPA_23C004655</name>
</gene>
<evidence type="ECO:0000313" key="1">
    <source>
        <dbReference type="EMBL" id="VFV22047.1"/>
    </source>
</evidence>
<dbReference type="EMBL" id="CAAGRJ010004176">
    <property type="protein sequence ID" value="VFV22047.1"/>
    <property type="molecule type" value="Genomic_DNA"/>
</dbReference>
<name>A0A485MP33_LYNPA</name>
<reference evidence="1 2" key="1">
    <citation type="submission" date="2019-01" db="EMBL/GenBank/DDBJ databases">
        <authorList>
            <person name="Alioto T."/>
            <person name="Alioto T."/>
        </authorList>
    </citation>
    <scope>NUCLEOTIDE SEQUENCE [LARGE SCALE GENOMIC DNA]</scope>
</reference>
<proteinExistence type="predicted"/>
<accession>A0A485MP33</accession>
<protein>
    <submittedName>
        <fullName evidence="1">Uncharacterized protein</fullName>
    </submittedName>
</protein>
<keyword evidence="2" id="KW-1185">Reference proteome</keyword>
<organism evidence="1 2">
    <name type="scientific">Lynx pardinus</name>
    <name type="common">Iberian lynx</name>
    <name type="synonym">Felis pardina</name>
    <dbReference type="NCBI Taxonomy" id="191816"/>
    <lineage>
        <taxon>Eukaryota</taxon>
        <taxon>Metazoa</taxon>
        <taxon>Chordata</taxon>
        <taxon>Craniata</taxon>
        <taxon>Vertebrata</taxon>
        <taxon>Euteleostomi</taxon>
        <taxon>Mammalia</taxon>
        <taxon>Eutheria</taxon>
        <taxon>Laurasiatheria</taxon>
        <taxon>Carnivora</taxon>
        <taxon>Feliformia</taxon>
        <taxon>Felidae</taxon>
        <taxon>Felinae</taxon>
        <taxon>Lynx</taxon>
    </lineage>
</organism>